<dbReference type="Proteomes" id="UP000024837">
    <property type="component" value="Unassembled WGS sequence"/>
</dbReference>
<gene>
    <name evidence="2" type="ORF">DRE_00205</name>
</gene>
<evidence type="ECO:0000313" key="2">
    <source>
        <dbReference type="EMBL" id="EWC48900.1"/>
    </source>
</evidence>
<dbReference type="PROSITE" id="PS50181">
    <property type="entry name" value="FBOX"/>
    <property type="match status" value="1"/>
</dbReference>
<accession>W7IHX9</accession>
<name>W7IHX9_9PEZI</name>
<dbReference type="InterPro" id="IPR032675">
    <property type="entry name" value="LRR_dom_sf"/>
</dbReference>
<keyword evidence="3" id="KW-1185">Reference proteome</keyword>
<dbReference type="InterPro" id="IPR001810">
    <property type="entry name" value="F-box_dom"/>
</dbReference>
<dbReference type="SUPFAM" id="SSF52047">
    <property type="entry name" value="RNI-like"/>
    <property type="match status" value="1"/>
</dbReference>
<proteinExistence type="predicted"/>
<dbReference type="OrthoDB" id="5290889at2759"/>
<dbReference type="Gene3D" id="3.80.10.10">
    <property type="entry name" value="Ribonuclease Inhibitor"/>
    <property type="match status" value="1"/>
</dbReference>
<evidence type="ECO:0000259" key="1">
    <source>
        <dbReference type="PROSITE" id="PS50181"/>
    </source>
</evidence>
<sequence>MTSPSMLTTLPFELLREIALSLDKASLKALRLACVHPRVSCVTSALLFETITLRLGTLEWTTNWAQSRFPYLYSRRVNTSQSPGIFADCRTLCIDTRYPFVVTVDKCLALEKLIEEMGTRAFNDTLLDPLRVRIPELEQGAFFELLRGVCSGAKKLHTIDWRSADDIPLRLHKDICGLLLTPLATRQHVLKVSISVTTYGLSYLDDLAHVDFLAIRIAARHPSDYNVDNEFQAAGDVVKRCPDLRGFEFYSKAAVFTYETSEPLRAQLNKMPANSLEVFKADSNLGFTHGLDWSKLQNIKQLWVSGDNSITYIQDLTELFTGLEGAGTRLDKLSIENYNQPIHDYLLTGNSLLTELELWGFWKTVDLGVRFWEEVVPRHAPTLRHLMIHNLSNSNKLWGWPGEPDEPGCPAKKALQKCRNLENLTVSFSEGGLCYLTQLIENLVPVCRDLHTINLVYDVYTPESDIDGTRVELQEWSSTSKIFDGRALTLRYEDLYKGCRRFPRKSPEGEIPALWFDGLLQTWKLVRDDGVYRFERQNDVYLADDQVVWMSDDKTTGDIGALLYTLWNGYTTSV</sequence>
<feature type="domain" description="F-box" evidence="1">
    <location>
        <begin position="4"/>
        <end position="51"/>
    </location>
</feature>
<evidence type="ECO:0000313" key="3">
    <source>
        <dbReference type="Proteomes" id="UP000024837"/>
    </source>
</evidence>
<reference evidence="2 3" key="1">
    <citation type="submission" date="2013-05" db="EMBL/GenBank/DDBJ databases">
        <title>Drechslerella stenobrocha genome reveals carnivorous origination and mechanical trapping mechanism of predatory fungi.</title>
        <authorList>
            <person name="Liu X."/>
            <person name="Zhang W."/>
            <person name="Liu K."/>
        </authorList>
    </citation>
    <scope>NUCLEOTIDE SEQUENCE [LARGE SCALE GENOMIC DNA]</scope>
    <source>
        <strain evidence="2 3">248</strain>
    </source>
</reference>
<dbReference type="HOGENOM" id="CLU_024748_0_0_1"/>
<dbReference type="EMBL" id="KI966371">
    <property type="protein sequence ID" value="EWC48900.1"/>
    <property type="molecule type" value="Genomic_DNA"/>
</dbReference>
<dbReference type="AlphaFoldDB" id="W7IHX9"/>
<organism evidence="2 3">
    <name type="scientific">Drechslerella stenobrocha 248</name>
    <dbReference type="NCBI Taxonomy" id="1043628"/>
    <lineage>
        <taxon>Eukaryota</taxon>
        <taxon>Fungi</taxon>
        <taxon>Dikarya</taxon>
        <taxon>Ascomycota</taxon>
        <taxon>Pezizomycotina</taxon>
        <taxon>Orbiliomycetes</taxon>
        <taxon>Orbiliales</taxon>
        <taxon>Orbiliaceae</taxon>
        <taxon>Drechslerella</taxon>
    </lineage>
</organism>
<protein>
    <recommendedName>
        <fullName evidence="1">F-box domain-containing protein</fullName>
    </recommendedName>
</protein>